<accession>A0A382XE79</accession>
<organism evidence="2">
    <name type="scientific">marine metagenome</name>
    <dbReference type="NCBI Taxonomy" id="408172"/>
    <lineage>
        <taxon>unclassified sequences</taxon>
        <taxon>metagenomes</taxon>
        <taxon>ecological metagenomes</taxon>
    </lineage>
</organism>
<feature type="non-terminal residue" evidence="2">
    <location>
        <position position="64"/>
    </location>
</feature>
<name>A0A382XE79_9ZZZZ</name>
<feature type="transmembrane region" description="Helical" evidence="1">
    <location>
        <begin position="42"/>
        <end position="63"/>
    </location>
</feature>
<evidence type="ECO:0000313" key="2">
    <source>
        <dbReference type="EMBL" id="SVD68691.1"/>
    </source>
</evidence>
<evidence type="ECO:0000256" key="1">
    <source>
        <dbReference type="SAM" id="Phobius"/>
    </source>
</evidence>
<gene>
    <name evidence="2" type="ORF">METZ01_LOCUS421545</name>
</gene>
<feature type="transmembrane region" description="Helical" evidence="1">
    <location>
        <begin position="15"/>
        <end position="35"/>
    </location>
</feature>
<keyword evidence="1" id="KW-0472">Membrane</keyword>
<protein>
    <submittedName>
        <fullName evidence="2">Uncharacterized protein</fullName>
    </submittedName>
</protein>
<keyword evidence="1" id="KW-0812">Transmembrane</keyword>
<dbReference type="AlphaFoldDB" id="A0A382XE79"/>
<reference evidence="2" key="1">
    <citation type="submission" date="2018-05" db="EMBL/GenBank/DDBJ databases">
        <authorList>
            <person name="Lanie J.A."/>
            <person name="Ng W.-L."/>
            <person name="Kazmierczak K.M."/>
            <person name="Andrzejewski T.M."/>
            <person name="Davidsen T.M."/>
            <person name="Wayne K.J."/>
            <person name="Tettelin H."/>
            <person name="Glass J.I."/>
            <person name="Rusch D."/>
            <person name="Podicherti R."/>
            <person name="Tsui H.-C.T."/>
            <person name="Winkler M.E."/>
        </authorList>
    </citation>
    <scope>NUCLEOTIDE SEQUENCE</scope>
</reference>
<keyword evidence="1" id="KW-1133">Transmembrane helix</keyword>
<proteinExistence type="predicted"/>
<sequence>MLNYVEYFTQGSNQALALFAVAILWLSMTSVGAWISGKERVIAADIVSGWALMSIILTFGGIFS</sequence>
<dbReference type="EMBL" id="UINC01166629">
    <property type="protein sequence ID" value="SVD68691.1"/>
    <property type="molecule type" value="Genomic_DNA"/>
</dbReference>